<dbReference type="NCBIfam" id="TIGR01761">
    <property type="entry name" value="thiaz-red"/>
    <property type="match status" value="1"/>
</dbReference>
<protein>
    <recommendedName>
        <fullName evidence="1">Gfo/Idh/MocA-like oxidoreductase N-terminal domain-containing protein</fullName>
    </recommendedName>
</protein>
<dbReference type="InterPro" id="IPR000683">
    <property type="entry name" value="Gfo/Idh/MocA-like_OxRdtase_N"/>
</dbReference>
<evidence type="ECO:0000313" key="3">
    <source>
        <dbReference type="Proteomes" id="UP000215413"/>
    </source>
</evidence>
<dbReference type="InterPro" id="IPR036291">
    <property type="entry name" value="NAD(P)-bd_dom_sf"/>
</dbReference>
<dbReference type="EMBL" id="NDYC01000031">
    <property type="protein sequence ID" value="OXZ26927.1"/>
    <property type="molecule type" value="Genomic_DNA"/>
</dbReference>
<dbReference type="GO" id="GO:0000166">
    <property type="term" value="F:nucleotide binding"/>
    <property type="evidence" value="ECO:0007669"/>
    <property type="project" value="InterPro"/>
</dbReference>
<organism evidence="2 3">
    <name type="scientific">Finegoldia magna</name>
    <name type="common">Peptostreptococcus magnus</name>
    <dbReference type="NCBI Taxonomy" id="1260"/>
    <lineage>
        <taxon>Bacteria</taxon>
        <taxon>Bacillati</taxon>
        <taxon>Bacillota</taxon>
        <taxon>Tissierellia</taxon>
        <taxon>Tissierellales</taxon>
        <taxon>Peptoniphilaceae</taxon>
        <taxon>Finegoldia</taxon>
    </lineage>
</organism>
<dbReference type="RefSeq" id="WP_094206120.1">
    <property type="nucleotide sequence ID" value="NZ_NDYC01000031.1"/>
</dbReference>
<dbReference type="Proteomes" id="UP000215413">
    <property type="component" value="Unassembled WGS sequence"/>
</dbReference>
<dbReference type="Gene3D" id="3.40.50.720">
    <property type="entry name" value="NAD(P)-binding Rossmann-like Domain"/>
    <property type="match status" value="1"/>
</dbReference>
<comment type="caution">
    <text evidence="2">The sequence shown here is derived from an EMBL/GenBank/DDBJ whole genome shotgun (WGS) entry which is preliminary data.</text>
</comment>
<dbReference type="AlphaFoldDB" id="A0A233V3F1"/>
<reference evidence="3" key="1">
    <citation type="submission" date="2017-04" db="EMBL/GenBank/DDBJ databases">
        <title>Finegoldia magna isolated from orthopedic joint implant-associated infections.</title>
        <authorList>
            <person name="Bjorklund S."/>
            <person name="Bruggemann H."/>
            <person name="Jensen A."/>
            <person name="Hellmark B."/>
            <person name="Soderquist B."/>
        </authorList>
    </citation>
    <scope>NUCLEOTIDE SEQUENCE [LARGE SCALE GENOMIC DNA]</scope>
    <source>
        <strain evidence="3">CCUG 54800</strain>
    </source>
</reference>
<dbReference type="Pfam" id="PF01408">
    <property type="entry name" value="GFO_IDH_MocA"/>
    <property type="match status" value="1"/>
</dbReference>
<sequence length="361" mass="40617">MMRKTSVLVCGSGFGKIYLNAINKMDDFYISGILGSGSKRTKVLADKLGVPYFKDVNDDRIIADLACVIIPNSGAGGRGFEVAKSLLKRGISVLLEHPVHEKEILECLKVAKDNGFMINPFYRYTQPFLDFLEILVELKKQSNIVNMSLECSINVLYDGIDMLSCCLNSISSWVLGDVSDLRNLDVKDKICDTVLVSEIGNTPVTFKINRNVDKYDADHPMHLYHRIEATFSNGRLCLINTNGPIVWLPFIELPRDSNNLLSFDSNNEALKIPTATVIGSSVAPSILNTFEEIWINAVKRAIVELNNQDRNSKLSNVQSQIFVSRLWSDICKKIGYTNQVEYHKVGDTKKIHENLMKKYQK</sequence>
<evidence type="ECO:0000313" key="2">
    <source>
        <dbReference type="EMBL" id="OXZ26927.1"/>
    </source>
</evidence>
<dbReference type="SUPFAM" id="SSF51735">
    <property type="entry name" value="NAD(P)-binding Rossmann-fold domains"/>
    <property type="match status" value="1"/>
</dbReference>
<name>A0A233V3F1_FINMA</name>
<accession>A0A233V3F1</accession>
<dbReference type="InterPro" id="IPR010091">
    <property type="entry name" value="Thiazolinyl_imide_reductase"/>
</dbReference>
<feature type="domain" description="Gfo/Idh/MocA-like oxidoreductase N-terminal" evidence="1">
    <location>
        <begin position="7"/>
        <end position="117"/>
    </location>
</feature>
<dbReference type="Gene3D" id="3.30.360.10">
    <property type="entry name" value="Dihydrodipicolinate Reductase, domain 2"/>
    <property type="match status" value="1"/>
</dbReference>
<gene>
    <name evidence="2" type="ORF">B9N49_07140</name>
</gene>
<proteinExistence type="predicted"/>
<dbReference type="PANTHER" id="PTHR43377:SF1">
    <property type="entry name" value="BILIVERDIN REDUCTASE A"/>
    <property type="match status" value="1"/>
</dbReference>
<dbReference type="PANTHER" id="PTHR43377">
    <property type="entry name" value="BILIVERDIN REDUCTASE A"/>
    <property type="match status" value="1"/>
</dbReference>
<evidence type="ECO:0000259" key="1">
    <source>
        <dbReference type="Pfam" id="PF01408"/>
    </source>
</evidence>
<dbReference type="InterPro" id="IPR051450">
    <property type="entry name" value="Gfo/Idh/MocA_Oxidoreductases"/>
</dbReference>